<protein>
    <submittedName>
        <fullName evidence="1">Uncharacterized protein</fullName>
    </submittedName>
</protein>
<dbReference type="GeneID" id="38114348"/>
<dbReference type="RefSeq" id="XP_026604990.1">
    <property type="nucleotide sequence ID" value="XM_026745994.1"/>
</dbReference>
<comment type="caution">
    <text evidence="1">The sequence shown here is derived from an EMBL/GenBank/DDBJ whole genome shotgun (WGS) entry which is preliminary data.</text>
</comment>
<proteinExistence type="predicted"/>
<evidence type="ECO:0000313" key="1">
    <source>
        <dbReference type="EMBL" id="RDW83652.1"/>
    </source>
</evidence>
<reference evidence="1 2" key="1">
    <citation type="journal article" date="2018" name="IMA Fungus">
        <title>IMA Genome-F 9: Draft genome sequence of Annulohypoxylon stygium, Aspergillus mulundensis, Berkeleyomyces basicola (syn. Thielaviopsis basicola), Ceratocystis smalleyi, two Cercospora beticola strains, Coleophoma cylindrospora, Fusarium fracticaudum, Phialophora cf. hyalina, and Morchella septimelata.</title>
        <authorList>
            <person name="Wingfield B.D."/>
            <person name="Bills G.F."/>
            <person name="Dong Y."/>
            <person name="Huang W."/>
            <person name="Nel W.J."/>
            <person name="Swalarsk-Parry B.S."/>
            <person name="Vaghefi N."/>
            <person name="Wilken P.M."/>
            <person name="An Z."/>
            <person name="de Beer Z.W."/>
            <person name="De Vos L."/>
            <person name="Chen L."/>
            <person name="Duong T.A."/>
            <person name="Gao Y."/>
            <person name="Hammerbacher A."/>
            <person name="Kikkert J.R."/>
            <person name="Li Y."/>
            <person name="Li H."/>
            <person name="Li K."/>
            <person name="Li Q."/>
            <person name="Liu X."/>
            <person name="Ma X."/>
            <person name="Naidoo K."/>
            <person name="Pethybridge S.J."/>
            <person name="Sun J."/>
            <person name="Steenkamp E.T."/>
            <person name="van der Nest M.A."/>
            <person name="van Wyk S."/>
            <person name="Wingfield M.J."/>
            <person name="Xiong C."/>
            <person name="Yue Q."/>
            <person name="Zhang X."/>
        </authorList>
    </citation>
    <scope>NUCLEOTIDE SEQUENCE [LARGE SCALE GENOMIC DNA]</scope>
    <source>
        <strain evidence="1 2">DSM 5745</strain>
    </source>
</reference>
<organism evidence="1 2">
    <name type="scientific">Aspergillus mulundensis</name>
    <dbReference type="NCBI Taxonomy" id="1810919"/>
    <lineage>
        <taxon>Eukaryota</taxon>
        <taxon>Fungi</taxon>
        <taxon>Dikarya</taxon>
        <taxon>Ascomycota</taxon>
        <taxon>Pezizomycotina</taxon>
        <taxon>Eurotiomycetes</taxon>
        <taxon>Eurotiomycetidae</taxon>
        <taxon>Eurotiales</taxon>
        <taxon>Aspergillaceae</taxon>
        <taxon>Aspergillus</taxon>
        <taxon>Aspergillus subgen. Nidulantes</taxon>
    </lineage>
</organism>
<dbReference type="AlphaFoldDB" id="A0A3D8SBC0"/>
<gene>
    <name evidence="1" type="ORF">DSM5745_03978</name>
</gene>
<keyword evidence="2" id="KW-1185">Reference proteome</keyword>
<dbReference type="Proteomes" id="UP000256690">
    <property type="component" value="Unassembled WGS sequence"/>
</dbReference>
<sequence length="124" mass="13937">MWIVMPATFHAAEWVMDLPPNCRLILHEEILEKDESRLTLRLIESCKPTKTEIQLPYGSELVGTLVVTISSICLSPAVGHQDRPPFAVRPTDSCQVLKPNVANIIRHQAASSYIKSRRFSRSSP</sequence>
<dbReference type="EMBL" id="PVWQ01000004">
    <property type="protein sequence ID" value="RDW83652.1"/>
    <property type="molecule type" value="Genomic_DNA"/>
</dbReference>
<name>A0A3D8SBC0_9EURO</name>
<evidence type="ECO:0000313" key="2">
    <source>
        <dbReference type="Proteomes" id="UP000256690"/>
    </source>
</evidence>
<accession>A0A3D8SBC0</accession>